<reference evidence="2" key="1">
    <citation type="submission" date="2020-04" db="EMBL/GenBank/DDBJ databases">
        <authorList>
            <person name="Zhang T."/>
        </authorList>
    </citation>
    <scope>NUCLEOTIDE SEQUENCE</scope>
    <source>
        <strain evidence="2">HKST-UBA01</strain>
    </source>
</reference>
<dbReference type="GO" id="GO:0009234">
    <property type="term" value="P:menaquinone biosynthetic process"/>
    <property type="evidence" value="ECO:0007669"/>
    <property type="project" value="TreeGrafter"/>
</dbReference>
<name>A0A956LZ39_UNCEI</name>
<organism evidence="2 3">
    <name type="scientific">Eiseniibacteriota bacterium</name>
    <dbReference type="NCBI Taxonomy" id="2212470"/>
    <lineage>
        <taxon>Bacteria</taxon>
        <taxon>Candidatus Eiseniibacteriota</taxon>
    </lineage>
</organism>
<dbReference type="InterPro" id="IPR001753">
    <property type="entry name" value="Enoyl-CoA_hydra/iso"/>
</dbReference>
<evidence type="ECO:0000313" key="3">
    <source>
        <dbReference type="Proteomes" id="UP000697710"/>
    </source>
</evidence>
<reference evidence="2" key="2">
    <citation type="journal article" date="2021" name="Microbiome">
        <title>Successional dynamics and alternative stable states in a saline activated sludge microbial community over 9 years.</title>
        <authorList>
            <person name="Wang Y."/>
            <person name="Ye J."/>
            <person name="Ju F."/>
            <person name="Liu L."/>
            <person name="Boyd J.A."/>
            <person name="Deng Y."/>
            <person name="Parks D.H."/>
            <person name="Jiang X."/>
            <person name="Yin X."/>
            <person name="Woodcroft B.J."/>
            <person name="Tyson G.W."/>
            <person name="Hugenholtz P."/>
            <person name="Polz M.F."/>
            <person name="Zhang T."/>
        </authorList>
    </citation>
    <scope>NUCLEOTIDE SEQUENCE</scope>
    <source>
        <strain evidence="2">HKST-UBA01</strain>
    </source>
</reference>
<sequence>MAFSIPLPEERTVTEWKNHDLVPETEFKEIRYERRPVLKPDGKPAEGVHAVWISLDNPTQLNSYTTPAVKEVILAFRKASQDRAAVAAVFTGTGDRAFCTGGNTKEYAEYYAGRPGEYRQYMRLFNDMVTAILHCDKPVVCRVNGMRIGGGQEIGMACDFSIAQDLARFGQAGPKHGSAPDGGSTDFLPLFVGVESAMYSCTVCEPWSAHKAYRLGLLTDLVPALRVDDAYVPNPLVWIDNGCDEYGRPRHGEPKTGPALQEGKDLLRRGTVDLSLLDQRIDAFCTKLLMTMPDCLTKTIESVRKHKLEHWDRNRESNRAWLSLNMMTEANAGFRAFNEGDQNGREVDFPELRRRLAQGEVWSEELIQAVHPKARHAQP</sequence>
<dbReference type="EC" id="3.7.1.21" evidence="1"/>
<keyword evidence="2" id="KW-0378">Hydrolase</keyword>
<dbReference type="Proteomes" id="UP000697710">
    <property type="component" value="Unassembled WGS sequence"/>
</dbReference>
<dbReference type="InterPro" id="IPR029045">
    <property type="entry name" value="ClpP/crotonase-like_dom_sf"/>
</dbReference>
<dbReference type="AlphaFoldDB" id="A0A956LZ39"/>
<protein>
    <recommendedName>
        <fullName evidence="1">6-oxocyclohex-1-ene-1-carbonyl-CoA hydratase</fullName>
        <ecNumber evidence="1">3.7.1.21</ecNumber>
    </recommendedName>
</protein>
<proteinExistence type="predicted"/>
<dbReference type="GO" id="GO:0008935">
    <property type="term" value="F:1,4-dihydroxy-2-naphthoyl-CoA synthase activity"/>
    <property type="evidence" value="ECO:0007669"/>
    <property type="project" value="TreeGrafter"/>
</dbReference>
<dbReference type="PANTHER" id="PTHR43113:SF1">
    <property type="entry name" value="1,4-DIHYDROXY-2-NAPHTHOYL-COA SYNTHASE, PEROXISOMAL"/>
    <property type="match status" value="1"/>
</dbReference>
<comment type="caution">
    <text evidence="2">The sequence shown here is derived from an EMBL/GenBank/DDBJ whole genome shotgun (WGS) entry which is preliminary data.</text>
</comment>
<dbReference type="Gene3D" id="3.90.226.10">
    <property type="entry name" value="2-enoyl-CoA Hydratase, Chain A, domain 1"/>
    <property type="match status" value="1"/>
</dbReference>
<evidence type="ECO:0000313" key="2">
    <source>
        <dbReference type="EMBL" id="MCA9727267.1"/>
    </source>
</evidence>
<dbReference type="Pfam" id="PF00378">
    <property type="entry name" value="ECH_1"/>
    <property type="match status" value="1"/>
</dbReference>
<accession>A0A956LZ39</accession>
<dbReference type="SUPFAM" id="SSF52096">
    <property type="entry name" value="ClpP/crotonase"/>
    <property type="match status" value="1"/>
</dbReference>
<gene>
    <name evidence="2" type="primary">oah</name>
    <name evidence="2" type="ORF">KC729_06255</name>
</gene>
<dbReference type="PANTHER" id="PTHR43113">
    <property type="entry name" value="NUCLEOSIDE-DIPHOSPHATE-SUGAR EPIMERASE"/>
    <property type="match status" value="1"/>
</dbReference>
<dbReference type="EMBL" id="JAGQHR010000136">
    <property type="protein sequence ID" value="MCA9727267.1"/>
    <property type="molecule type" value="Genomic_DNA"/>
</dbReference>
<dbReference type="InterPro" id="IPR017613">
    <property type="entry name" value="Dearomat_hydrolase"/>
</dbReference>
<evidence type="ECO:0000256" key="1">
    <source>
        <dbReference type="NCBIfam" id="TIGR03200"/>
    </source>
</evidence>
<dbReference type="GO" id="GO:0016823">
    <property type="term" value="F:hydrolase activity, acting on acid carbon-carbon bonds, in ketonic substances"/>
    <property type="evidence" value="ECO:0007669"/>
    <property type="project" value="InterPro"/>
</dbReference>
<dbReference type="GO" id="GO:0018807">
    <property type="term" value="F:6-hydroxycyclohex-1-ene-1-carboxyl-CoA hydratase activity"/>
    <property type="evidence" value="ECO:0007669"/>
    <property type="project" value="UniProtKB-UniRule"/>
</dbReference>
<dbReference type="GO" id="GO:0005829">
    <property type="term" value="C:cytosol"/>
    <property type="evidence" value="ECO:0007669"/>
    <property type="project" value="TreeGrafter"/>
</dbReference>
<dbReference type="NCBIfam" id="TIGR03200">
    <property type="entry name" value="dearomat_oah"/>
    <property type="match status" value="1"/>
</dbReference>
<dbReference type="CDD" id="cd06558">
    <property type="entry name" value="crotonase-like"/>
    <property type="match status" value="1"/>
</dbReference>